<dbReference type="SUPFAM" id="SSF55174">
    <property type="entry name" value="Alpha-L RNA-binding motif"/>
    <property type="match status" value="1"/>
</dbReference>
<reference evidence="2" key="1">
    <citation type="journal article" date="2021" name="mSystems">
        <title>Bacteria and Archaea Synergistically Convert Glycine Betaine to Biogenic Methane in the Formosa Cold Seep of the South China Sea.</title>
        <authorList>
            <person name="Li L."/>
            <person name="Zhang W."/>
            <person name="Zhang S."/>
            <person name="Song L."/>
            <person name="Sun Q."/>
            <person name="Zhang H."/>
            <person name="Xiang H."/>
            <person name="Dong X."/>
        </authorList>
    </citation>
    <scope>NUCLEOTIDE SEQUENCE</scope>
    <source>
        <strain evidence="2">ZWT</strain>
    </source>
</reference>
<sequence length="68" mass="8085">MKDIEIKTEYIKLDAFLKWAEVACLGSEAKFLIQEEQVYVNNELETRRGRKLYKDDIVKVNSEEYKIV</sequence>
<dbReference type="NCBIfam" id="TIGR02988">
    <property type="entry name" value="YaaA_near_RecF"/>
    <property type="match status" value="1"/>
</dbReference>
<comment type="caution">
    <text evidence="2">The sequence shown here is derived from an EMBL/GenBank/DDBJ whole genome shotgun (WGS) entry which is preliminary data.</text>
</comment>
<organism evidence="2 3">
    <name type="scientific">Oceanirhabdus seepicola</name>
    <dbReference type="NCBI Taxonomy" id="2828781"/>
    <lineage>
        <taxon>Bacteria</taxon>
        <taxon>Bacillati</taxon>
        <taxon>Bacillota</taxon>
        <taxon>Clostridia</taxon>
        <taxon>Eubacteriales</taxon>
        <taxon>Clostridiaceae</taxon>
        <taxon>Oceanirhabdus</taxon>
    </lineage>
</organism>
<evidence type="ECO:0000313" key="3">
    <source>
        <dbReference type="Proteomes" id="UP001056429"/>
    </source>
</evidence>
<dbReference type="AlphaFoldDB" id="A0A9J6PB66"/>
<keyword evidence="3" id="KW-1185">Reference proteome</keyword>
<name>A0A9J6PB66_9CLOT</name>
<accession>A0A9J6PB66</accession>
<reference evidence="2" key="2">
    <citation type="submission" date="2021-04" db="EMBL/GenBank/DDBJ databases">
        <authorList>
            <person name="Dong X."/>
        </authorList>
    </citation>
    <scope>NUCLEOTIDE SEQUENCE</scope>
    <source>
        <strain evidence="2">ZWT</strain>
    </source>
</reference>
<protein>
    <submittedName>
        <fullName evidence="2">S4 domain-containing protein YaaA</fullName>
    </submittedName>
</protein>
<dbReference type="Gene3D" id="3.10.290.10">
    <property type="entry name" value="RNA-binding S4 domain"/>
    <property type="match status" value="1"/>
</dbReference>
<dbReference type="RefSeq" id="WP_250861515.1">
    <property type="nucleotide sequence ID" value="NZ_JAGSOJ010000005.1"/>
</dbReference>
<dbReference type="GO" id="GO:0003723">
    <property type="term" value="F:RNA binding"/>
    <property type="evidence" value="ECO:0007669"/>
    <property type="project" value="UniProtKB-KW"/>
</dbReference>
<dbReference type="InterPro" id="IPR014330">
    <property type="entry name" value="RNA-bd_S4-rel_YaaA"/>
</dbReference>
<evidence type="ECO:0000313" key="2">
    <source>
        <dbReference type="EMBL" id="MCM1992360.1"/>
    </source>
</evidence>
<gene>
    <name evidence="2" type="primary">yaaA</name>
    <name evidence="2" type="ORF">KDK92_21815</name>
</gene>
<proteinExistence type="predicted"/>
<dbReference type="InterPro" id="IPR036986">
    <property type="entry name" value="S4_RNA-bd_sf"/>
</dbReference>
<dbReference type="Pfam" id="PF13275">
    <property type="entry name" value="S4_2"/>
    <property type="match status" value="1"/>
</dbReference>
<dbReference type="EMBL" id="JAGSOJ010000005">
    <property type="protein sequence ID" value="MCM1992360.1"/>
    <property type="molecule type" value="Genomic_DNA"/>
</dbReference>
<keyword evidence="1" id="KW-0694">RNA-binding</keyword>
<dbReference type="PROSITE" id="PS50889">
    <property type="entry name" value="S4"/>
    <property type="match status" value="1"/>
</dbReference>
<dbReference type="Proteomes" id="UP001056429">
    <property type="component" value="Unassembled WGS sequence"/>
</dbReference>
<evidence type="ECO:0000256" key="1">
    <source>
        <dbReference type="PROSITE-ProRule" id="PRU00182"/>
    </source>
</evidence>